<dbReference type="PATRIC" id="fig|1307839.3.peg.1086"/>
<evidence type="ECO:0000256" key="5">
    <source>
        <dbReference type="ARBA" id="ARBA00023136"/>
    </source>
</evidence>
<feature type="transmembrane region" description="Helical" evidence="6">
    <location>
        <begin position="427"/>
        <end position="446"/>
    </location>
</feature>
<dbReference type="InterPro" id="IPR036259">
    <property type="entry name" value="MFS_trans_sf"/>
</dbReference>
<reference evidence="7 8" key="1">
    <citation type="submission" date="2015-11" db="EMBL/GenBank/DDBJ databases">
        <title>Description and complete genome sequence of a novel strain predominating in hypersaline microbial mats and representing a new family of the Bacteriodetes phylum.</title>
        <authorList>
            <person name="Spring S."/>
            <person name="Bunk B."/>
            <person name="Sproer C."/>
            <person name="Klenk H.-P."/>
        </authorList>
    </citation>
    <scope>NUCLEOTIDE SEQUENCE [LARGE SCALE GENOMIC DNA]</scope>
    <source>
        <strain evidence="7 8">L21-Spi-D4</strain>
    </source>
</reference>
<evidence type="ECO:0000256" key="2">
    <source>
        <dbReference type="ARBA" id="ARBA00022475"/>
    </source>
</evidence>
<feature type="transmembrane region" description="Helical" evidence="6">
    <location>
        <begin position="195"/>
        <end position="221"/>
    </location>
</feature>
<dbReference type="Pfam" id="PF07690">
    <property type="entry name" value="MFS_1"/>
    <property type="match status" value="1"/>
</dbReference>
<evidence type="ECO:0000256" key="6">
    <source>
        <dbReference type="SAM" id="Phobius"/>
    </source>
</evidence>
<sequence>MENARKTSANRLALIVVTTLFFMWGFITCMNDILIPYLKKVFELNYFRAMLVQFAFFGAYFIGSLTYFIVSATKGDPILRLGYKKGIIAGLLVSGSALVIFWPAAALHSYELFLSALFILGLGFTLLQITANPYVAILGPDETASSRLNLAQGYNSLGTTIAPIIGGYLIFHYFAKYGQPLLNSAGNQIFTDDGAQMTAFAVQAPYMIFAAMFFILALIVYRTKLPRVTEGEEVEFSAGALRYRNLVFGMIAIFMYVGAEVSIGSIMINYIKQQLNTGEMLAKSYLAFYWGGAMIGRFLGAISMGSTSQSMQKTLKMIGTAFGVFMLIYLIVYIESGFTFALSQVYPFAGFLILNLIAFRIGRSLPHRTLFLFALMNIVLLTTALYTGGLVSMWCIVAIGLFNSIMWSNIFTLAIRDLGKHTSQGSSLLVMMILGGAIIPLIQGAVADAVSVHMSFFVPIFSYIYLAFYGEEGYKPRKWNLKKL</sequence>
<evidence type="ECO:0000256" key="4">
    <source>
        <dbReference type="ARBA" id="ARBA00022989"/>
    </source>
</evidence>
<dbReference type="InterPro" id="IPR011701">
    <property type="entry name" value="MFS"/>
</dbReference>
<dbReference type="CDD" id="cd17394">
    <property type="entry name" value="MFS_FucP_like"/>
    <property type="match status" value="1"/>
</dbReference>
<evidence type="ECO:0000313" key="8">
    <source>
        <dbReference type="Proteomes" id="UP000064893"/>
    </source>
</evidence>
<feature type="transmembrane region" description="Helical" evidence="6">
    <location>
        <begin position="86"/>
        <end position="106"/>
    </location>
</feature>
<feature type="transmembrane region" description="Helical" evidence="6">
    <location>
        <begin position="50"/>
        <end position="70"/>
    </location>
</feature>
<dbReference type="Proteomes" id="UP000064893">
    <property type="component" value="Chromosome"/>
</dbReference>
<dbReference type="AlphaFoldDB" id="A0A0S2HXA3"/>
<feature type="transmembrane region" description="Helical" evidence="6">
    <location>
        <begin position="246"/>
        <end position="268"/>
    </location>
</feature>
<feature type="transmembrane region" description="Helical" evidence="6">
    <location>
        <begin position="393"/>
        <end position="415"/>
    </location>
</feature>
<dbReference type="PANTHER" id="PTHR43702">
    <property type="entry name" value="L-FUCOSE-PROTON SYMPORTER"/>
    <property type="match status" value="1"/>
</dbReference>
<gene>
    <name evidence="7" type="primary">fucP</name>
    <name evidence="7" type="ORF">L21SP5_01002</name>
</gene>
<dbReference type="OrthoDB" id="9786665at2"/>
<keyword evidence="5 6" id="KW-0472">Membrane</keyword>
<evidence type="ECO:0000256" key="3">
    <source>
        <dbReference type="ARBA" id="ARBA00022692"/>
    </source>
</evidence>
<dbReference type="STRING" id="1307839.L21SP5_01002"/>
<feature type="transmembrane region" description="Helical" evidence="6">
    <location>
        <begin position="288"/>
        <end position="305"/>
    </location>
</feature>
<dbReference type="InterPro" id="IPR050375">
    <property type="entry name" value="MFS_TsgA-like"/>
</dbReference>
<keyword evidence="8" id="KW-1185">Reference proteome</keyword>
<organism evidence="7 8">
    <name type="scientific">Salinivirga cyanobacteriivorans</name>
    <dbReference type="NCBI Taxonomy" id="1307839"/>
    <lineage>
        <taxon>Bacteria</taxon>
        <taxon>Pseudomonadati</taxon>
        <taxon>Bacteroidota</taxon>
        <taxon>Bacteroidia</taxon>
        <taxon>Bacteroidales</taxon>
        <taxon>Salinivirgaceae</taxon>
        <taxon>Salinivirga</taxon>
    </lineage>
</organism>
<proteinExistence type="predicted"/>
<feature type="transmembrane region" description="Helical" evidence="6">
    <location>
        <begin position="452"/>
        <end position="470"/>
    </location>
</feature>
<dbReference type="GO" id="GO:0022857">
    <property type="term" value="F:transmembrane transporter activity"/>
    <property type="evidence" value="ECO:0007669"/>
    <property type="project" value="InterPro"/>
</dbReference>
<feature type="transmembrane region" description="Helical" evidence="6">
    <location>
        <begin position="112"/>
        <end position="135"/>
    </location>
</feature>
<keyword evidence="4 6" id="KW-1133">Transmembrane helix</keyword>
<feature type="transmembrane region" description="Helical" evidence="6">
    <location>
        <begin position="340"/>
        <end position="358"/>
    </location>
</feature>
<keyword evidence="3 6" id="KW-0812">Transmembrane</keyword>
<accession>A0A0S2HXA3</accession>
<evidence type="ECO:0000256" key="1">
    <source>
        <dbReference type="ARBA" id="ARBA00004429"/>
    </source>
</evidence>
<keyword evidence="2" id="KW-1003">Cell membrane</keyword>
<dbReference type="PANTHER" id="PTHR43702:SF3">
    <property type="entry name" value="PROTEIN TSGA"/>
    <property type="match status" value="1"/>
</dbReference>
<dbReference type="SUPFAM" id="SSF103473">
    <property type="entry name" value="MFS general substrate transporter"/>
    <property type="match status" value="2"/>
</dbReference>
<feature type="transmembrane region" description="Helical" evidence="6">
    <location>
        <begin position="156"/>
        <end position="175"/>
    </location>
</feature>
<dbReference type="KEGG" id="blq:L21SP5_01002"/>
<dbReference type="RefSeq" id="WP_057952191.1">
    <property type="nucleotide sequence ID" value="NZ_CP013118.1"/>
</dbReference>
<feature type="transmembrane region" description="Helical" evidence="6">
    <location>
        <begin position="12"/>
        <end position="38"/>
    </location>
</feature>
<protein>
    <submittedName>
        <fullName evidence="7">L-fucose permease</fullName>
    </submittedName>
</protein>
<comment type="subcellular location">
    <subcellularLocation>
        <location evidence="1">Cell inner membrane</location>
        <topology evidence="1">Multi-pass membrane protein</topology>
    </subcellularLocation>
</comment>
<feature type="transmembrane region" description="Helical" evidence="6">
    <location>
        <begin position="370"/>
        <end position="387"/>
    </location>
</feature>
<dbReference type="Gene3D" id="1.20.1250.20">
    <property type="entry name" value="MFS general substrate transporter like domains"/>
    <property type="match status" value="2"/>
</dbReference>
<dbReference type="EMBL" id="CP013118">
    <property type="protein sequence ID" value="ALO14669.1"/>
    <property type="molecule type" value="Genomic_DNA"/>
</dbReference>
<feature type="transmembrane region" description="Helical" evidence="6">
    <location>
        <begin position="317"/>
        <end position="334"/>
    </location>
</feature>
<evidence type="ECO:0000313" key="7">
    <source>
        <dbReference type="EMBL" id="ALO14669.1"/>
    </source>
</evidence>
<dbReference type="GO" id="GO:0005886">
    <property type="term" value="C:plasma membrane"/>
    <property type="evidence" value="ECO:0007669"/>
    <property type="project" value="UniProtKB-SubCell"/>
</dbReference>
<name>A0A0S2HXA3_9BACT</name>